<proteinExistence type="predicted"/>
<evidence type="ECO:0000259" key="2">
    <source>
        <dbReference type="Pfam" id="PF01844"/>
    </source>
</evidence>
<keyword evidence="4" id="KW-1185">Reference proteome</keyword>
<name>A0A2I0A447_9ASPA</name>
<dbReference type="CDD" id="cd00085">
    <property type="entry name" value="HNHc"/>
    <property type="match status" value="1"/>
</dbReference>
<dbReference type="OrthoDB" id="2801544at2759"/>
<dbReference type="EMBL" id="KZ452026">
    <property type="protein sequence ID" value="PKA50317.1"/>
    <property type="molecule type" value="Genomic_DNA"/>
</dbReference>
<sequence>MSRVSSMMNGKHDAVKEIEVNRVFQLDHPVNTVETEQEVQTVEMRGCSFGECESITTGKLHARLNGFLQSQTLDLELNGARDSDLGLWSALNKNTESNDDQHLHLLHLDKACVIAKDGMENDLEKSVHEEENRMSGTSDESGHAEELDAVVESLIQEESLRFEVSHFTGRIHLYVCVPGKDLRPRSLSVNFRPEELNSIIFSCGEVKNEAATQLLKKNPSYSNILQKFIKEWSNLRPIEHHKLLGKPLQLPLSLELCYLNETVNHGSNGLLKGGSKRRVTPLSEISSSLPQNAVWKNVVLYSGSSKKKDYTQAWTVCGKPLCKLCHATCNGKLSTTPEFFEDLFCNMNCYQEYRVRTSQKALREALFQIEHGVCVKCNLDCHKLVKSISPLSVERRRKHIEEEAPGLAKKKKLLEKLVNEPIEGNAWHADHIVPVFRGGGECKVENMRTLCVVCHAEVTKAQRSELHLARKKAKEQLKIAMKRLETLETAKHTECDLTVVGPDVVTGADEDDLIVKVPGSAYSES</sequence>
<dbReference type="Pfam" id="PF01844">
    <property type="entry name" value="HNH"/>
    <property type="match status" value="1"/>
</dbReference>
<reference evidence="3 4" key="1">
    <citation type="journal article" date="2017" name="Nature">
        <title>The Apostasia genome and the evolution of orchids.</title>
        <authorList>
            <person name="Zhang G.Q."/>
            <person name="Liu K.W."/>
            <person name="Li Z."/>
            <person name="Lohaus R."/>
            <person name="Hsiao Y.Y."/>
            <person name="Niu S.C."/>
            <person name="Wang J.Y."/>
            <person name="Lin Y.C."/>
            <person name="Xu Q."/>
            <person name="Chen L.J."/>
            <person name="Yoshida K."/>
            <person name="Fujiwara S."/>
            <person name="Wang Z.W."/>
            <person name="Zhang Y.Q."/>
            <person name="Mitsuda N."/>
            <person name="Wang M."/>
            <person name="Liu G.H."/>
            <person name="Pecoraro L."/>
            <person name="Huang H.X."/>
            <person name="Xiao X.J."/>
            <person name="Lin M."/>
            <person name="Wu X.Y."/>
            <person name="Wu W.L."/>
            <person name="Chen Y.Y."/>
            <person name="Chang S.B."/>
            <person name="Sakamoto S."/>
            <person name="Ohme-Takagi M."/>
            <person name="Yagi M."/>
            <person name="Zeng S.J."/>
            <person name="Shen C.Y."/>
            <person name="Yeh C.M."/>
            <person name="Luo Y.B."/>
            <person name="Tsai W.C."/>
            <person name="Van de Peer Y."/>
            <person name="Liu Z.J."/>
        </authorList>
    </citation>
    <scope>NUCLEOTIDE SEQUENCE [LARGE SCALE GENOMIC DNA]</scope>
    <source>
        <strain evidence="4">cv. Shenzhen</strain>
        <tissue evidence="3">Stem</tissue>
    </source>
</reference>
<dbReference type="GO" id="GO:0043596">
    <property type="term" value="C:nuclear replication fork"/>
    <property type="evidence" value="ECO:0007669"/>
    <property type="project" value="TreeGrafter"/>
</dbReference>
<evidence type="ECO:0000313" key="4">
    <source>
        <dbReference type="Proteomes" id="UP000236161"/>
    </source>
</evidence>
<dbReference type="PANTHER" id="PTHR45766:SF5">
    <property type="entry name" value="SNF2 DOMAIN-CONTAINING PROTEIN _ HELICASE DOMAIN-CONTAINING PROTEIN _ HNH ENDONUCLEASE DOMAIN-CONTAINING PROTEIN"/>
    <property type="match status" value="1"/>
</dbReference>
<dbReference type="STRING" id="1088818.A0A2I0A447"/>
<feature type="domain" description="HNH" evidence="2">
    <location>
        <begin position="422"/>
        <end position="458"/>
    </location>
</feature>
<protein>
    <recommendedName>
        <fullName evidence="2">HNH domain-containing protein</fullName>
    </recommendedName>
</protein>
<dbReference type="GO" id="GO:0006281">
    <property type="term" value="P:DNA repair"/>
    <property type="evidence" value="ECO:0007669"/>
    <property type="project" value="TreeGrafter"/>
</dbReference>
<dbReference type="GO" id="GO:0016787">
    <property type="term" value="F:hydrolase activity"/>
    <property type="evidence" value="ECO:0007669"/>
    <property type="project" value="UniProtKB-KW"/>
</dbReference>
<dbReference type="GO" id="GO:0031297">
    <property type="term" value="P:replication fork processing"/>
    <property type="evidence" value="ECO:0007669"/>
    <property type="project" value="TreeGrafter"/>
</dbReference>
<dbReference type="Proteomes" id="UP000236161">
    <property type="component" value="Unassembled WGS sequence"/>
</dbReference>
<accession>A0A2I0A447</accession>
<evidence type="ECO:0000256" key="1">
    <source>
        <dbReference type="ARBA" id="ARBA00022801"/>
    </source>
</evidence>
<dbReference type="GO" id="GO:0004520">
    <property type="term" value="F:DNA endonuclease activity"/>
    <property type="evidence" value="ECO:0007669"/>
    <property type="project" value="TreeGrafter"/>
</dbReference>
<dbReference type="GO" id="GO:0008270">
    <property type="term" value="F:zinc ion binding"/>
    <property type="evidence" value="ECO:0007669"/>
    <property type="project" value="InterPro"/>
</dbReference>
<dbReference type="InterPro" id="IPR003615">
    <property type="entry name" value="HNH_nuc"/>
</dbReference>
<organism evidence="3 4">
    <name type="scientific">Apostasia shenzhenica</name>
    <dbReference type="NCBI Taxonomy" id="1088818"/>
    <lineage>
        <taxon>Eukaryota</taxon>
        <taxon>Viridiplantae</taxon>
        <taxon>Streptophyta</taxon>
        <taxon>Embryophyta</taxon>
        <taxon>Tracheophyta</taxon>
        <taxon>Spermatophyta</taxon>
        <taxon>Magnoliopsida</taxon>
        <taxon>Liliopsida</taxon>
        <taxon>Asparagales</taxon>
        <taxon>Orchidaceae</taxon>
        <taxon>Apostasioideae</taxon>
        <taxon>Apostasia</taxon>
    </lineage>
</organism>
<dbReference type="GO" id="GO:0003676">
    <property type="term" value="F:nucleic acid binding"/>
    <property type="evidence" value="ECO:0007669"/>
    <property type="project" value="InterPro"/>
</dbReference>
<evidence type="ECO:0000313" key="3">
    <source>
        <dbReference type="EMBL" id="PKA50317.1"/>
    </source>
</evidence>
<dbReference type="Gene3D" id="1.10.30.50">
    <property type="match status" value="1"/>
</dbReference>
<gene>
    <name evidence="3" type="ORF">AXF42_Ash013406</name>
</gene>
<dbReference type="InterPro" id="IPR002711">
    <property type="entry name" value="HNH"/>
</dbReference>
<dbReference type="PANTHER" id="PTHR45766">
    <property type="entry name" value="DNA ANNEALING HELICASE AND ENDONUCLEASE ZRANB3 FAMILY MEMBER"/>
    <property type="match status" value="1"/>
</dbReference>
<keyword evidence="1" id="KW-0378">Hydrolase</keyword>
<dbReference type="AlphaFoldDB" id="A0A2I0A447"/>